<evidence type="ECO:0000313" key="3">
    <source>
        <dbReference type="Proteomes" id="UP000192408"/>
    </source>
</evidence>
<dbReference type="Gene3D" id="3.40.50.1820">
    <property type="entry name" value="alpha/beta hydrolase"/>
    <property type="match status" value="1"/>
</dbReference>
<dbReference type="SUPFAM" id="SSF69349">
    <property type="entry name" value="Phage fibre proteins"/>
    <property type="match status" value="1"/>
</dbReference>
<name>A0A1W1V7S0_9PAST</name>
<dbReference type="InterPro" id="IPR029058">
    <property type="entry name" value="AB_hydrolase_fold"/>
</dbReference>
<dbReference type="Proteomes" id="UP000192408">
    <property type="component" value="Unassembled WGS sequence"/>
</dbReference>
<dbReference type="InterPro" id="IPR054030">
    <property type="entry name" value="Gp5_Vgr_C"/>
</dbReference>
<organism evidence="2 3">
    <name type="scientific">Pasteurella testudinis DSM 23072</name>
    <dbReference type="NCBI Taxonomy" id="1122938"/>
    <lineage>
        <taxon>Bacteria</taxon>
        <taxon>Pseudomonadati</taxon>
        <taxon>Pseudomonadota</taxon>
        <taxon>Gammaproteobacteria</taxon>
        <taxon>Pasteurellales</taxon>
        <taxon>Pasteurellaceae</taxon>
        <taxon>Pasteurella</taxon>
    </lineage>
</organism>
<dbReference type="RefSeq" id="WP_418889036.1">
    <property type="nucleotide sequence ID" value="NZ_FWWV01000059.1"/>
</dbReference>
<keyword evidence="3" id="KW-1185">Reference proteome</keyword>
<dbReference type="Pfam" id="PF22178">
    <property type="entry name" value="Gp5_trimer_C"/>
    <property type="match status" value="1"/>
</dbReference>
<feature type="domain" description="Gp5/Type VI secretion system Vgr C-terminal trimerisation" evidence="1">
    <location>
        <begin position="3"/>
        <end position="93"/>
    </location>
</feature>
<evidence type="ECO:0000313" key="2">
    <source>
        <dbReference type="EMBL" id="SMB89313.1"/>
    </source>
</evidence>
<sequence>TYKGGGYNGILMEDATDNQRLDLQAQKDMNTYVLNNKQTQVNGQHIEYIAKKQNISIQGNRKKQIAKDELSTITLNNTVNISGNKKTVVNKQLLVSSKNGDICLSTGGSRITITKAGIVAIEGSGEVKLNGQQLYLNSSEVSSKLLSIEQLMAATLALAGENGNSFESKAEKLAKEWETQSNKIAELRANGQNELADQLDRERKALQMAILSKAAYQPIGSEPPVGWKEISQQPEELSKYKLSLSDLPIDKGFQARFFAPDSAVFGENFKSTIAFRGTRNWEDWENNIQQGLALESDYYRRVGDISKKILESGYANDMEFTGHSLGGGLASAAAMATGSKATIFNAPGVRDITVERYNRIIANNIEAYNIKHELLTRMQVIEKPELTWDYISKVPLTAPDIAIGVLLPNARSSTSYELPVQTDEHWFPGVDSYVDHGIDKVISALEKQLLEGFKSTL</sequence>
<dbReference type="AlphaFoldDB" id="A0A1W1V7S0"/>
<gene>
    <name evidence="2" type="ORF">SAMN05660772_02867</name>
</gene>
<reference evidence="3" key="1">
    <citation type="submission" date="2017-04" db="EMBL/GenBank/DDBJ databases">
        <authorList>
            <person name="Varghese N."/>
            <person name="Submissions S."/>
        </authorList>
    </citation>
    <scope>NUCLEOTIDE SEQUENCE [LARGE SCALE GENOMIC DNA]</scope>
    <source>
        <strain evidence="3">DSM 23072</strain>
    </source>
</reference>
<protein>
    <submittedName>
        <fullName evidence="2">Uncharacterized protein conserved in bacteria</fullName>
    </submittedName>
</protein>
<proteinExistence type="predicted"/>
<dbReference type="EMBL" id="FWWV01000059">
    <property type="protein sequence ID" value="SMB89313.1"/>
    <property type="molecule type" value="Genomic_DNA"/>
</dbReference>
<evidence type="ECO:0000259" key="1">
    <source>
        <dbReference type="Pfam" id="PF22178"/>
    </source>
</evidence>
<dbReference type="Pfam" id="PF26363">
    <property type="entry name" value="Phospholipase-like"/>
    <property type="match status" value="1"/>
</dbReference>
<dbReference type="STRING" id="1122938.SAMN05660772_02867"/>
<feature type="non-terminal residue" evidence="2">
    <location>
        <position position="1"/>
    </location>
</feature>
<dbReference type="SUPFAM" id="SSF53474">
    <property type="entry name" value="alpha/beta-Hydrolases"/>
    <property type="match status" value="1"/>
</dbReference>
<accession>A0A1W1V7S0</accession>